<dbReference type="PANTHER" id="PTHR30405">
    <property type="entry name" value="TRANSPOSASE"/>
    <property type="match status" value="1"/>
</dbReference>
<comment type="similarity">
    <text evidence="1">In the C-terminal section; belongs to the transposase 35 family.</text>
</comment>
<keyword evidence="13" id="KW-1185">Reference proteome</keyword>
<accession>A0ABP8TXA2</accession>
<dbReference type="EMBL" id="BAABHJ010000032">
    <property type="protein sequence ID" value="GAA4616106.1"/>
    <property type="molecule type" value="Genomic_DNA"/>
</dbReference>
<proteinExistence type="inferred from homology"/>
<sequence>MQLRYAYRLDPMPAQRIALAKAFGCARVVFNDALRARQDAYAAGLPCPSGGELSKRIITEAKKTPERAWLGEVSAVVLQQALADLNTAYRNFFTSLTGKRKGPKAAPPRFRSRKDNRQAIRFTRNAKFAITAGGKLRLPKIGDVTVHWSRPLPAEPSSVTVIKDAAGRYFASFVIQVGEQPLTPVESEAGIDLGLSHFAVLSDGRKIDSPRFLRRAEKKLKRLQRALARKQPGSNNRTRARLAVARQHARVTDARRNFHHQLSTKLIRDNQAIHVEDLAINGLARTSLAKSVHDVGWSSFLAMLEYKARLYGRTFHRIDRWFPSSRQCSTCGTVTDSMPLNVRSWACTCGAIHDRGSRPPRQPPSALTAHRPRPRRPAGRMAGRSYWRESSVPKSPRKHGMSAWSTVGHSEVIGRRERSARGWLRRSPI</sequence>
<keyword evidence="12" id="KW-0255">Endonuclease</keyword>
<dbReference type="InterPro" id="IPR010095">
    <property type="entry name" value="Cas12f1-like_TNB"/>
</dbReference>
<dbReference type="InterPro" id="IPR021027">
    <property type="entry name" value="Transposase_put_HTH"/>
</dbReference>
<feature type="domain" description="Cas12f1-like TNB" evidence="10">
    <location>
        <begin position="297"/>
        <end position="355"/>
    </location>
</feature>
<dbReference type="Pfam" id="PF01385">
    <property type="entry name" value="OrfB_IS605"/>
    <property type="match status" value="1"/>
</dbReference>
<feature type="domain" description="Transposase putative helix-turn-helix" evidence="11">
    <location>
        <begin position="1"/>
        <end position="44"/>
    </location>
</feature>
<evidence type="ECO:0000256" key="7">
    <source>
        <dbReference type="ARBA" id="ARBA00023172"/>
    </source>
</evidence>
<gene>
    <name evidence="12" type="ORF">GCM10023195_71410</name>
</gene>
<dbReference type="Pfam" id="PF07282">
    <property type="entry name" value="Cas12f1-like_TNB"/>
    <property type="match status" value="1"/>
</dbReference>
<name>A0ABP8TXA2_9ACTN</name>
<keyword evidence="3" id="KW-0815">Transposition</keyword>
<comment type="caution">
    <text evidence="12">The sequence shown here is derived from an EMBL/GenBank/DDBJ whole genome shotgun (WGS) entry which is preliminary data.</text>
</comment>
<evidence type="ECO:0000256" key="1">
    <source>
        <dbReference type="ARBA" id="ARBA00008761"/>
    </source>
</evidence>
<reference evidence="13" key="1">
    <citation type="journal article" date="2019" name="Int. J. Syst. Evol. Microbiol.">
        <title>The Global Catalogue of Microorganisms (GCM) 10K type strain sequencing project: providing services to taxonomists for standard genome sequencing and annotation.</title>
        <authorList>
            <consortium name="The Broad Institute Genomics Platform"/>
            <consortium name="The Broad Institute Genome Sequencing Center for Infectious Disease"/>
            <person name="Wu L."/>
            <person name="Ma J."/>
        </authorList>
    </citation>
    <scope>NUCLEOTIDE SEQUENCE [LARGE SCALE GENOMIC DNA]</scope>
    <source>
        <strain evidence="13">JCM 17938</strain>
    </source>
</reference>
<dbReference type="InterPro" id="IPR001959">
    <property type="entry name" value="Transposase"/>
</dbReference>
<keyword evidence="5" id="KW-0862">Zinc</keyword>
<evidence type="ECO:0000256" key="6">
    <source>
        <dbReference type="ARBA" id="ARBA00023125"/>
    </source>
</evidence>
<dbReference type="InterPro" id="IPR051399">
    <property type="entry name" value="RNA-guided_DNA_endo/Transpos"/>
</dbReference>
<evidence type="ECO:0000259" key="10">
    <source>
        <dbReference type="Pfam" id="PF07282"/>
    </source>
</evidence>
<keyword evidence="12" id="KW-0540">Nuclease</keyword>
<keyword evidence="6" id="KW-0238">DNA-binding</keyword>
<keyword evidence="7" id="KW-0233">DNA recombination</keyword>
<dbReference type="RefSeq" id="WP_345364413.1">
    <property type="nucleotide sequence ID" value="NZ_BAABHJ010000032.1"/>
</dbReference>
<keyword evidence="4" id="KW-0479">Metal-binding</keyword>
<keyword evidence="12" id="KW-0378">Hydrolase</keyword>
<evidence type="ECO:0000256" key="2">
    <source>
        <dbReference type="ARBA" id="ARBA00011044"/>
    </source>
</evidence>
<dbReference type="NCBIfam" id="TIGR01766">
    <property type="entry name" value="IS200/IS605 family accessory protein TnpB-like domain"/>
    <property type="match status" value="1"/>
</dbReference>
<dbReference type="Pfam" id="PF12323">
    <property type="entry name" value="HTH_OrfB_IS605"/>
    <property type="match status" value="1"/>
</dbReference>
<evidence type="ECO:0000256" key="5">
    <source>
        <dbReference type="ARBA" id="ARBA00022833"/>
    </source>
</evidence>
<protein>
    <submittedName>
        <fullName evidence="12">RNA-guided endonuclease TnpB family protein</fullName>
    </submittedName>
</protein>
<dbReference type="PANTHER" id="PTHR30405:SF25">
    <property type="entry name" value="RNA-GUIDED DNA ENDONUCLEASE INSQ-RELATED"/>
    <property type="match status" value="1"/>
</dbReference>
<dbReference type="GO" id="GO:0004519">
    <property type="term" value="F:endonuclease activity"/>
    <property type="evidence" value="ECO:0007669"/>
    <property type="project" value="UniProtKB-KW"/>
</dbReference>
<organism evidence="12 13">
    <name type="scientific">Actinoallomurus liliacearum</name>
    <dbReference type="NCBI Taxonomy" id="1080073"/>
    <lineage>
        <taxon>Bacteria</taxon>
        <taxon>Bacillati</taxon>
        <taxon>Actinomycetota</taxon>
        <taxon>Actinomycetes</taxon>
        <taxon>Streptosporangiales</taxon>
        <taxon>Thermomonosporaceae</taxon>
        <taxon>Actinoallomurus</taxon>
    </lineage>
</organism>
<evidence type="ECO:0000259" key="9">
    <source>
        <dbReference type="Pfam" id="PF01385"/>
    </source>
</evidence>
<evidence type="ECO:0000313" key="13">
    <source>
        <dbReference type="Proteomes" id="UP001500212"/>
    </source>
</evidence>
<dbReference type="NCBIfam" id="NF040570">
    <property type="entry name" value="guided_TnpB"/>
    <property type="match status" value="1"/>
</dbReference>
<evidence type="ECO:0000259" key="11">
    <source>
        <dbReference type="Pfam" id="PF12323"/>
    </source>
</evidence>
<evidence type="ECO:0000256" key="4">
    <source>
        <dbReference type="ARBA" id="ARBA00022723"/>
    </source>
</evidence>
<feature type="region of interest" description="Disordered" evidence="8">
    <location>
        <begin position="354"/>
        <end position="406"/>
    </location>
</feature>
<dbReference type="Proteomes" id="UP001500212">
    <property type="component" value="Unassembled WGS sequence"/>
</dbReference>
<feature type="domain" description="Probable transposase IS891/IS1136/IS1341" evidence="9">
    <location>
        <begin position="174"/>
        <end position="285"/>
    </location>
</feature>
<evidence type="ECO:0000256" key="8">
    <source>
        <dbReference type="SAM" id="MobiDB-lite"/>
    </source>
</evidence>
<evidence type="ECO:0000256" key="3">
    <source>
        <dbReference type="ARBA" id="ARBA00022578"/>
    </source>
</evidence>
<evidence type="ECO:0000313" key="12">
    <source>
        <dbReference type="EMBL" id="GAA4616106.1"/>
    </source>
</evidence>
<comment type="similarity">
    <text evidence="2">In the N-terminal section; belongs to the transposase 2 family.</text>
</comment>